<dbReference type="Pfam" id="PF12327">
    <property type="entry name" value="FtsZ_C"/>
    <property type="match status" value="1"/>
</dbReference>
<dbReference type="CDD" id="cd02201">
    <property type="entry name" value="FtsZ_type1"/>
    <property type="match status" value="1"/>
</dbReference>
<dbReference type="PROSITE" id="PS01134">
    <property type="entry name" value="FTSZ_1"/>
    <property type="match status" value="1"/>
</dbReference>
<keyword evidence="4 6" id="KW-0132">Cell division</keyword>
<dbReference type="HAMAP" id="MF_00909">
    <property type="entry name" value="FtsZ"/>
    <property type="match status" value="1"/>
</dbReference>
<gene>
    <name evidence="4" type="primary">ftsZ</name>
    <name evidence="9" type="ORF">BW47_06780</name>
</gene>
<dbReference type="NCBIfam" id="TIGR00065">
    <property type="entry name" value="ftsZ"/>
    <property type="match status" value="1"/>
</dbReference>
<proteinExistence type="inferred from homology"/>
<keyword evidence="10" id="KW-1185">Reference proteome</keyword>
<dbReference type="GO" id="GO:0051301">
    <property type="term" value="P:cell division"/>
    <property type="evidence" value="ECO:0007669"/>
    <property type="project" value="UniProtKB-KW"/>
</dbReference>
<dbReference type="PRINTS" id="PR00423">
    <property type="entry name" value="CELLDVISFTSZ"/>
</dbReference>
<dbReference type="InterPro" id="IPR045061">
    <property type="entry name" value="FtsZ/CetZ"/>
</dbReference>
<dbReference type="SUPFAM" id="SSF55307">
    <property type="entry name" value="Tubulin C-terminal domain-like"/>
    <property type="match status" value="1"/>
</dbReference>
<evidence type="ECO:0000256" key="5">
    <source>
        <dbReference type="NCBIfam" id="TIGR00065"/>
    </source>
</evidence>
<accession>A0ABM6GFD1</accession>
<evidence type="ECO:0000256" key="1">
    <source>
        <dbReference type="ARBA" id="ARBA00009690"/>
    </source>
</evidence>
<dbReference type="RefSeq" id="WP_012057483.1">
    <property type="nucleotide sequence ID" value="NZ_CP007389.1"/>
</dbReference>
<keyword evidence="4 6" id="KW-0131">Cell cycle</keyword>
<dbReference type="InterPro" id="IPR037103">
    <property type="entry name" value="Tubulin/FtsZ-like_C"/>
</dbReference>
<keyword evidence="4 6" id="KW-0717">Septation</keyword>
<dbReference type="InterPro" id="IPR000158">
    <property type="entry name" value="Cell_div_FtsZ"/>
</dbReference>
<dbReference type="Gene3D" id="3.30.1330.20">
    <property type="entry name" value="Tubulin/FtsZ, C-terminal domain"/>
    <property type="match status" value="1"/>
</dbReference>
<dbReference type="InterPro" id="IPR008280">
    <property type="entry name" value="Tub_FtsZ_C"/>
</dbReference>
<dbReference type="PROSITE" id="PS01135">
    <property type="entry name" value="FTSZ_2"/>
    <property type="match status" value="1"/>
</dbReference>
<evidence type="ECO:0000259" key="7">
    <source>
        <dbReference type="SMART" id="SM00864"/>
    </source>
</evidence>
<organism evidence="9 10">
    <name type="scientific">Thermosipho melanesiensis</name>
    <dbReference type="NCBI Taxonomy" id="46541"/>
    <lineage>
        <taxon>Bacteria</taxon>
        <taxon>Thermotogati</taxon>
        <taxon>Thermotogota</taxon>
        <taxon>Thermotogae</taxon>
        <taxon>Thermotogales</taxon>
        <taxon>Fervidobacteriaceae</taxon>
        <taxon>Thermosipho</taxon>
    </lineage>
</organism>
<dbReference type="EMBL" id="CP007389">
    <property type="protein sequence ID" value="APT74215.1"/>
    <property type="molecule type" value="Genomic_DNA"/>
</dbReference>
<keyword evidence="3 4" id="KW-0342">GTP-binding</keyword>
<dbReference type="InterPro" id="IPR018316">
    <property type="entry name" value="Tubulin/FtsZ_2-layer-sand-dom"/>
</dbReference>
<protein>
    <recommendedName>
        <fullName evidence="4 5">Cell division protein FtsZ</fullName>
    </recommendedName>
</protein>
<dbReference type="Proteomes" id="UP000185490">
    <property type="component" value="Chromosome"/>
</dbReference>
<evidence type="ECO:0000256" key="3">
    <source>
        <dbReference type="ARBA" id="ARBA00023134"/>
    </source>
</evidence>
<feature type="binding site" evidence="4">
    <location>
        <position position="143"/>
    </location>
    <ligand>
        <name>GTP</name>
        <dbReference type="ChEBI" id="CHEBI:37565"/>
    </ligand>
</feature>
<dbReference type="InterPro" id="IPR024757">
    <property type="entry name" value="FtsZ_C"/>
</dbReference>
<evidence type="ECO:0000259" key="8">
    <source>
        <dbReference type="SMART" id="SM00865"/>
    </source>
</evidence>
<dbReference type="InterPro" id="IPR003008">
    <property type="entry name" value="Tubulin_FtsZ_GTPase"/>
</dbReference>
<dbReference type="InterPro" id="IPR036525">
    <property type="entry name" value="Tubulin/FtsZ_GTPase_sf"/>
</dbReference>
<feature type="binding site" evidence="4">
    <location>
        <position position="147"/>
    </location>
    <ligand>
        <name>GTP</name>
        <dbReference type="ChEBI" id="CHEBI:37565"/>
    </ligand>
</feature>
<dbReference type="Gene3D" id="3.40.50.1440">
    <property type="entry name" value="Tubulin/FtsZ, GTPase domain"/>
    <property type="match status" value="1"/>
</dbReference>
<dbReference type="SMART" id="SM00864">
    <property type="entry name" value="Tubulin"/>
    <property type="match status" value="1"/>
</dbReference>
<evidence type="ECO:0000256" key="2">
    <source>
        <dbReference type="ARBA" id="ARBA00022741"/>
    </source>
</evidence>
<dbReference type="InterPro" id="IPR020805">
    <property type="entry name" value="Cell_div_FtsZ_CS"/>
</dbReference>
<feature type="binding site" evidence="4">
    <location>
        <begin position="112"/>
        <end position="114"/>
    </location>
    <ligand>
        <name>GTP</name>
        <dbReference type="ChEBI" id="CHEBI:37565"/>
    </ligand>
</feature>
<comment type="similarity">
    <text evidence="1 4 6">Belongs to the FtsZ family.</text>
</comment>
<comment type="function">
    <text evidence="4 6">Essential cell division protein that forms a contractile ring structure (Z ring) at the future cell division site. The regulation of the ring assembly controls the timing and the location of cell division. One of the functions of the FtsZ ring is to recruit other cell division proteins to the septum to produce a new cell wall between the dividing cells. Binds GTP and shows GTPase activity.</text>
</comment>
<evidence type="ECO:0000313" key="9">
    <source>
        <dbReference type="EMBL" id="APT74215.1"/>
    </source>
</evidence>
<comment type="subcellular location">
    <subcellularLocation>
        <location evidence="4">Cytoplasm</location>
    </subcellularLocation>
    <text evidence="4">Assembles at midcell at the inner surface of the cytoplasmic membrane.</text>
</comment>
<sequence length="364" mass="39142">MVFNVRKEDSFSKKMPIIKVVGVGGAGCNAVNRMVESGIDKVKFIAVNTDAQVLEVSKADEVVQIGEKLTKGLGAGGNPKVGEEAALEDRKKLEEILRGTDMLFITAGFGGGTGTGATPVIAEVAKGLGILTVAVVTTPFFFEGSPRWNAAMEGIKKLHKNVDTLIKISNNKLLEEFPADITFLDAFKKADETLYHGIKGISELITKRGVINLDFADIKSVMKDAGAAMLGIGVGKGKDKATIAARKALESKLVEHPIENANSIILNITAPSTFKLQEMQEAAVIIRQTCSEDADLKLGVNVDPALPEDELIVTLIATGLEREEDFLYAQDDIPALYKFGLELMGMNNVKEYDVAEEGDEEKNA</sequence>
<evidence type="ECO:0000313" key="10">
    <source>
        <dbReference type="Proteomes" id="UP000185490"/>
    </source>
</evidence>
<feature type="binding site" evidence="4">
    <location>
        <position position="191"/>
    </location>
    <ligand>
        <name>GTP</name>
        <dbReference type="ChEBI" id="CHEBI:37565"/>
    </ligand>
</feature>
<feature type="domain" description="Tubulin/FtsZ 2-layer sandwich" evidence="8">
    <location>
        <begin position="211"/>
        <end position="329"/>
    </location>
</feature>
<feature type="binding site" evidence="4">
    <location>
        <begin position="25"/>
        <end position="29"/>
    </location>
    <ligand>
        <name>GTP</name>
        <dbReference type="ChEBI" id="CHEBI:37565"/>
    </ligand>
</feature>
<dbReference type="SUPFAM" id="SSF52490">
    <property type="entry name" value="Tubulin nucleotide-binding domain-like"/>
    <property type="match status" value="1"/>
</dbReference>
<dbReference type="PANTHER" id="PTHR30314">
    <property type="entry name" value="CELL DIVISION PROTEIN FTSZ-RELATED"/>
    <property type="match status" value="1"/>
</dbReference>
<feature type="domain" description="Tubulin/FtsZ GTPase" evidence="7">
    <location>
        <begin position="17"/>
        <end position="209"/>
    </location>
</feature>
<keyword evidence="4" id="KW-0963">Cytoplasm</keyword>
<reference evidence="9 10" key="1">
    <citation type="submission" date="2014-02" db="EMBL/GenBank/DDBJ databases">
        <title>Diversity of Thermotogales isolates from hydrothermal vents.</title>
        <authorList>
            <person name="Haverkamp T.H.A."/>
            <person name="Lossouarn J."/>
            <person name="Geslin C."/>
            <person name="Nesbo C.L."/>
        </authorList>
    </citation>
    <scope>NUCLEOTIDE SEQUENCE [LARGE SCALE GENOMIC DNA]</scope>
    <source>
        <strain evidence="9 10">431</strain>
    </source>
</reference>
<name>A0ABM6GFD1_9BACT</name>
<evidence type="ECO:0000256" key="6">
    <source>
        <dbReference type="RuleBase" id="RU000631"/>
    </source>
</evidence>
<dbReference type="PANTHER" id="PTHR30314:SF3">
    <property type="entry name" value="MITOCHONDRIAL DIVISION PROTEIN FSZA"/>
    <property type="match status" value="1"/>
</dbReference>
<evidence type="ECO:0000256" key="4">
    <source>
        <dbReference type="HAMAP-Rule" id="MF_00909"/>
    </source>
</evidence>
<dbReference type="SMART" id="SM00865">
    <property type="entry name" value="Tubulin_C"/>
    <property type="match status" value="1"/>
</dbReference>
<comment type="subunit">
    <text evidence="4">Homodimer. Polymerizes to form a dynamic ring structure in a strictly GTP-dependent manner. Interacts directly with several other division proteins.</text>
</comment>
<dbReference type="Pfam" id="PF00091">
    <property type="entry name" value="Tubulin"/>
    <property type="match status" value="1"/>
</dbReference>
<keyword evidence="2 4" id="KW-0547">Nucleotide-binding</keyword>